<evidence type="ECO:0000313" key="4">
    <source>
        <dbReference type="Proteomes" id="UP000064249"/>
    </source>
</evidence>
<feature type="domain" description="NAD-dependent epimerase/dehydratase" evidence="2">
    <location>
        <begin position="4"/>
        <end position="236"/>
    </location>
</feature>
<comment type="similarity">
    <text evidence="1">Belongs to the NAD(P)-dependent epimerase/dehydratase family.</text>
</comment>
<dbReference type="AlphaFoldDB" id="A0A101FYS2"/>
<dbReference type="Proteomes" id="UP000064249">
    <property type="component" value="Unassembled WGS sequence"/>
</dbReference>
<gene>
    <name evidence="3" type="ORF">XD73_0268</name>
</gene>
<dbReference type="Gene3D" id="3.40.50.720">
    <property type="entry name" value="NAD(P)-binding Rossmann-like Domain"/>
    <property type="match status" value="1"/>
</dbReference>
<proteinExistence type="inferred from homology"/>
<dbReference type="Pfam" id="PF01370">
    <property type="entry name" value="Epimerase"/>
    <property type="match status" value="1"/>
</dbReference>
<dbReference type="InterPro" id="IPR001509">
    <property type="entry name" value="Epimerase_deHydtase"/>
</dbReference>
<dbReference type="PANTHER" id="PTHR43000">
    <property type="entry name" value="DTDP-D-GLUCOSE 4,6-DEHYDRATASE-RELATED"/>
    <property type="match status" value="1"/>
</dbReference>
<reference evidence="3 4" key="1">
    <citation type="journal article" date="2015" name="MBio">
        <title>Genome-Resolved Metagenomic Analysis Reveals Roles for Candidate Phyla and Other Microbial Community Members in Biogeochemical Transformations in Oil Reservoirs.</title>
        <authorList>
            <person name="Hu P."/>
            <person name="Tom L."/>
            <person name="Singh A."/>
            <person name="Thomas B.C."/>
            <person name="Baker B.J."/>
            <person name="Piceno Y.M."/>
            <person name="Andersen G.L."/>
            <person name="Banfield J.F."/>
        </authorList>
    </citation>
    <scope>NUCLEOTIDE SEQUENCE [LARGE SCALE GENOMIC DNA]</scope>
    <source>
        <strain evidence="3">46_16</strain>
    </source>
</reference>
<name>A0A101FYS2_9CHLR</name>
<evidence type="ECO:0000259" key="2">
    <source>
        <dbReference type="Pfam" id="PF01370"/>
    </source>
</evidence>
<evidence type="ECO:0000256" key="1">
    <source>
        <dbReference type="ARBA" id="ARBA00007637"/>
    </source>
</evidence>
<comment type="caution">
    <text evidence="3">The sequence shown here is derived from an EMBL/GenBank/DDBJ whole genome shotgun (WGS) entry which is preliminary data.</text>
</comment>
<organism evidence="3 4">
    <name type="scientific">Anaerolinea thermophila</name>
    <dbReference type="NCBI Taxonomy" id="167964"/>
    <lineage>
        <taxon>Bacteria</taxon>
        <taxon>Bacillati</taxon>
        <taxon>Chloroflexota</taxon>
        <taxon>Anaerolineae</taxon>
        <taxon>Anaerolineales</taxon>
        <taxon>Anaerolineaceae</taxon>
        <taxon>Anaerolinea</taxon>
    </lineage>
</organism>
<evidence type="ECO:0000313" key="3">
    <source>
        <dbReference type="EMBL" id="KUK46864.1"/>
    </source>
</evidence>
<dbReference type="InterPro" id="IPR036291">
    <property type="entry name" value="NAD(P)-bd_dom_sf"/>
</dbReference>
<protein>
    <submittedName>
        <fullName evidence="3">NAD-dependent epimerase/dehydratase family protein</fullName>
    </submittedName>
</protein>
<dbReference type="Gene3D" id="3.90.25.10">
    <property type="entry name" value="UDP-galactose 4-epimerase, domain 1"/>
    <property type="match status" value="1"/>
</dbReference>
<dbReference type="SUPFAM" id="SSF51735">
    <property type="entry name" value="NAD(P)-binding Rossmann-fold domains"/>
    <property type="match status" value="1"/>
</dbReference>
<accession>A0A101FYS2</accession>
<dbReference type="EMBL" id="LGFU01000005">
    <property type="protein sequence ID" value="KUK46864.1"/>
    <property type="molecule type" value="Genomic_DNA"/>
</dbReference>
<sequence>MRFLITGVAGFLGAPLANSLVSDGHSVVGLDDLSTGDPDRLSPDVHLVRGDINDRPKLWTLLQGVDCVYHLAARVIVPESVLYPREYNLVNVGGTVTLMEAMRDVGVKRVIFSSSGSIYGNQKNQPMRETLRPHPQSPYAVSKLAAEYYIHTIGELWKIETVILRVFNAYGPEQHLPPAHAPVIPYCIKQALDNGTIVVHGEGKQTRDYVFVDDVVNAMMNAATTSGLNRLIINVGSGKETSVNDIVKTVMDISDTKPEIVHNQHHDTGPSRMCADISLAEKKMGYKPSVTLRQGLQKTMEMDKRFQNKKKPDNR</sequence>
<dbReference type="PATRIC" id="fig|167964.4.peg.103"/>